<accession>A0AAE1SFD7</accession>
<dbReference type="Gene3D" id="3.40.50.2000">
    <property type="entry name" value="Glycogen Phosphorylase B"/>
    <property type="match status" value="1"/>
</dbReference>
<organism evidence="1 2">
    <name type="scientific">Anisodus tanguticus</name>
    <dbReference type="NCBI Taxonomy" id="243964"/>
    <lineage>
        <taxon>Eukaryota</taxon>
        <taxon>Viridiplantae</taxon>
        <taxon>Streptophyta</taxon>
        <taxon>Embryophyta</taxon>
        <taxon>Tracheophyta</taxon>
        <taxon>Spermatophyta</taxon>
        <taxon>Magnoliopsida</taxon>
        <taxon>eudicotyledons</taxon>
        <taxon>Gunneridae</taxon>
        <taxon>Pentapetalae</taxon>
        <taxon>asterids</taxon>
        <taxon>lamiids</taxon>
        <taxon>Solanales</taxon>
        <taxon>Solanaceae</taxon>
        <taxon>Solanoideae</taxon>
        <taxon>Hyoscyameae</taxon>
        <taxon>Anisodus</taxon>
    </lineage>
</organism>
<dbReference type="AlphaFoldDB" id="A0AAE1SFD7"/>
<keyword evidence="2" id="KW-1185">Reference proteome</keyword>
<comment type="caution">
    <text evidence="1">The sequence shown here is derived from an EMBL/GenBank/DDBJ whole genome shotgun (WGS) entry which is preliminary data.</text>
</comment>
<proteinExistence type="predicted"/>
<evidence type="ECO:0000313" key="2">
    <source>
        <dbReference type="Proteomes" id="UP001291623"/>
    </source>
</evidence>
<protein>
    <submittedName>
        <fullName evidence="1">Uncharacterized protein</fullName>
    </submittedName>
</protein>
<evidence type="ECO:0000313" key="1">
    <source>
        <dbReference type="EMBL" id="KAK4369749.1"/>
    </source>
</evidence>
<dbReference type="SUPFAM" id="SSF53756">
    <property type="entry name" value="UDP-Glycosyltransferase/glycogen phosphorylase"/>
    <property type="match status" value="1"/>
</dbReference>
<dbReference type="Proteomes" id="UP001291623">
    <property type="component" value="Unassembled WGS sequence"/>
</dbReference>
<name>A0AAE1SFD7_9SOLA</name>
<gene>
    <name evidence="1" type="ORF">RND71_009224</name>
</gene>
<reference evidence="1" key="1">
    <citation type="submission" date="2023-12" db="EMBL/GenBank/DDBJ databases">
        <title>Genome assembly of Anisodus tanguticus.</title>
        <authorList>
            <person name="Wang Y.-J."/>
        </authorList>
    </citation>
    <scope>NUCLEOTIDE SEQUENCE</scope>
    <source>
        <strain evidence="1">KB-2021</strain>
        <tissue evidence="1">Leaf</tissue>
    </source>
</reference>
<sequence>MPSIQNTLEDLDPTTKNALHSKFYQVFNVGPLVLPSSPLKKLLGVYLVRHGCILWFEKQQEGSVLEVALDNEAFEEFLWVVNTDKEKHNNIVVSVRLYSNLEDKVLIEGERIVMNLTKMEDPFEKMSNYIWDLGKMHIYRRGT</sequence>
<dbReference type="EMBL" id="JAVYJV010000005">
    <property type="protein sequence ID" value="KAK4369749.1"/>
    <property type="molecule type" value="Genomic_DNA"/>
</dbReference>